<dbReference type="Proteomes" id="UP000052052">
    <property type="component" value="Unassembled WGS sequence"/>
</dbReference>
<reference evidence="3 4" key="1">
    <citation type="submission" date="2015-05" db="EMBL/GenBank/DDBJ databases">
        <title>Genome sequencing and analysis of members of genus Stenotrophomonas.</title>
        <authorList>
            <person name="Patil P.P."/>
            <person name="Midha S."/>
            <person name="Patil P.B."/>
        </authorList>
    </citation>
    <scope>NUCLEOTIDE SEQUENCE [LARGE SCALE GENOMIC DNA]</scope>
    <source>
        <strain evidence="3 4">DSM 21858</strain>
    </source>
</reference>
<keyword evidence="4" id="KW-1185">Reference proteome</keyword>
<sequence>MSRCLVLIGLLLFSGSLLASSFAGTSAGASSAGSSDSSGSSSGDDDKVVAQAREDAAVFVATDGRVRSARLEAALRQLRETSAQSGEASDLQLAHAILSR</sequence>
<name>A0A0R0D023_9GAMM</name>
<accession>A0A0R0D023</accession>
<keyword evidence="2" id="KW-0732">Signal</keyword>
<evidence type="ECO:0000313" key="4">
    <source>
        <dbReference type="Proteomes" id="UP000052052"/>
    </source>
</evidence>
<feature type="region of interest" description="Disordered" evidence="1">
    <location>
        <begin position="23"/>
        <end position="47"/>
    </location>
</feature>
<proteinExistence type="predicted"/>
<dbReference type="NCBIfam" id="TIGR02448">
    <property type="entry name" value="conserverd hypothetical protein"/>
    <property type="match status" value="1"/>
</dbReference>
<comment type="caution">
    <text evidence="3">The sequence shown here is derived from an EMBL/GenBank/DDBJ whole genome shotgun (WGS) entry which is preliminary data.</text>
</comment>
<dbReference type="Pfam" id="PF09498">
    <property type="entry name" value="DUF2388"/>
    <property type="match status" value="1"/>
</dbReference>
<evidence type="ECO:0000256" key="1">
    <source>
        <dbReference type="SAM" id="MobiDB-lite"/>
    </source>
</evidence>
<protein>
    <recommendedName>
        <fullName evidence="5">DUF2388 domain-containing protein</fullName>
    </recommendedName>
</protein>
<dbReference type="AlphaFoldDB" id="A0A0R0D023"/>
<feature type="compositionally biased region" description="Low complexity" evidence="1">
    <location>
        <begin position="23"/>
        <end position="42"/>
    </location>
</feature>
<gene>
    <name evidence="3" type="ORF">ABB29_03785</name>
</gene>
<evidence type="ECO:0000256" key="2">
    <source>
        <dbReference type="SAM" id="SignalP"/>
    </source>
</evidence>
<dbReference type="STRING" id="344882.ABB29_03785"/>
<evidence type="ECO:0008006" key="5">
    <source>
        <dbReference type="Google" id="ProtNLM"/>
    </source>
</evidence>
<dbReference type="RefSeq" id="WP_057657285.1">
    <property type="nucleotide sequence ID" value="NZ_LDJL01000004.1"/>
</dbReference>
<feature type="signal peptide" evidence="2">
    <location>
        <begin position="1"/>
        <end position="19"/>
    </location>
</feature>
<dbReference type="InterPro" id="IPR012661">
    <property type="entry name" value="CHP02448"/>
</dbReference>
<dbReference type="EMBL" id="LDJL01000004">
    <property type="protein sequence ID" value="KRG70963.1"/>
    <property type="molecule type" value="Genomic_DNA"/>
</dbReference>
<organism evidence="3 4">
    <name type="scientific">Pseudoxanthomonas dokdonensis</name>
    <dbReference type="NCBI Taxonomy" id="344882"/>
    <lineage>
        <taxon>Bacteria</taxon>
        <taxon>Pseudomonadati</taxon>
        <taxon>Pseudomonadota</taxon>
        <taxon>Gammaproteobacteria</taxon>
        <taxon>Lysobacterales</taxon>
        <taxon>Lysobacteraceae</taxon>
        <taxon>Pseudoxanthomonas</taxon>
    </lineage>
</organism>
<dbReference type="OrthoDB" id="7022011at2"/>
<dbReference type="PATRIC" id="fig|344882.3.peg.2089"/>
<feature type="chain" id="PRO_5006394860" description="DUF2388 domain-containing protein" evidence="2">
    <location>
        <begin position="20"/>
        <end position="100"/>
    </location>
</feature>
<evidence type="ECO:0000313" key="3">
    <source>
        <dbReference type="EMBL" id="KRG70963.1"/>
    </source>
</evidence>